<gene>
    <name evidence="4" type="primary">rpl5</name>
</gene>
<organism evidence="4">
    <name type="scientific">Erodium texanum</name>
    <name type="common">Texas stork's bill</name>
    <dbReference type="NCBI Taxonomy" id="28960"/>
    <lineage>
        <taxon>Eukaryota</taxon>
        <taxon>Viridiplantae</taxon>
        <taxon>Streptophyta</taxon>
        <taxon>Embryophyta</taxon>
        <taxon>Tracheophyta</taxon>
        <taxon>Spermatophyta</taxon>
        <taxon>Magnoliopsida</taxon>
        <taxon>eudicotyledons</taxon>
        <taxon>Gunneridae</taxon>
        <taxon>Pentapetalae</taxon>
        <taxon>rosids</taxon>
        <taxon>malvids</taxon>
        <taxon>Geraniales</taxon>
        <taxon>Geraniaceae</taxon>
        <taxon>Erodium</taxon>
    </lineage>
</organism>
<dbReference type="Gene3D" id="3.30.1440.10">
    <property type="match status" value="1"/>
</dbReference>
<geneLocation type="mitochondrion" evidence="4"/>
<keyword evidence="4" id="KW-0496">Mitochondrion</keyword>
<evidence type="ECO:0000256" key="3">
    <source>
        <dbReference type="ARBA" id="ARBA00023274"/>
    </source>
</evidence>
<evidence type="ECO:0000256" key="1">
    <source>
        <dbReference type="ARBA" id="ARBA00008553"/>
    </source>
</evidence>
<evidence type="ECO:0000313" key="4">
    <source>
        <dbReference type="EMBL" id="AKI85120.1"/>
    </source>
</evidence>
<dbReference type="SUPFAM" id="SSF55282">
    <property type="entry name" value="RL5-like"/>
    <property type="match status" value="1"/>
</dbReference>
<accession>A0A0G2YFC8</accession>
<dbReference type="GO" id="GO:0005840">
    <property type="term" value="C:ribosome"/>
    <property type="evidence" value="ECO:0007669"/>
    <property type="project" value="UniProtKB-KW"/>
</dbReference>
<dbReference type="PANTHER" id="PTHR11994">
    <property type="entry name" value="60S RIBOSOMAL PROTEIN L11-RELATED"/>
    <property type="match status" value="1"/>
</dbReference>
<dbReference type="InterPro" id="IPR002132">
    <property type="entry name" value="Ribosomal_uL5"/>
</dbReference>
<keyword evidence="3" id="KW-0687">Ribonucleoprotein</keyword>
<keyword evidence="2 4" id="KW-0689">Ribosomal protein</keyword>
<comment type="similarity">
    <text evidence="1">Belongs to the universal ribosomal protein uL5 family.</text>
</comment>
<dbReference type="EMBL" id="KP963236">
    <property type="protein sequence ID" value="AKI85120.1"/>
    <property type="molecule type" value="mRNA"/>
</dbReference>
<dbReference type="GO" id="GO:1990904">
    <property type="term" value="C:ribonucleoprotein complex"/>
    <property type="evidence" value="ECO:0007669"/>
    <property type="project" value="UniProtKB-KW"/>
</dbReference>
<dbReference type="InterPro" id="IPR022803">
    <property type="entry name" value="Ribosomal_uL5_dom_sf"/>
</dbReference>
<protein>
    <submittedName>
        <fullName evidence="4">Ribosomal protein L5</fullName>
    </submittedName>
</protein>
<reference evidence="4" key="1">
    <citation type="submission" date="2015-03" db="EMBL/GenBank/DDBJ databases">
        <title>Dynamic evolution of Geranium mitochondrial genomes through multiple horizontal and intracellular gene transfers.</title>
        <authorList>
            <person name="Park S."/>
            <person name="Grewe F."/>
            <person name="Zhu A."/>
            <person name="Ruhlman T.A."/>
            <person name="Sabir J."/>
            <person name="Mower J.P."/>
            <person name="Jansen R.K."/>
        </authorList>
    </citation>
    <scope>NUCLEOTIDE SEQUENCE</scope>
</reference>
<name>A0A0G2YFC8_EROTE</name>
<dbReference type="GO" id="GO:0003735">
    <property type="term" value="F:structural constituent of ribosome"/>
    <property type="evidence" value="ECO:0007669"/>
    <property type="project" value="InterPro"/>
</dbReference>
<dbReference type="GO" id="GO:0006412">
    <property type="term" value="P:translation"/>
    <property type="evidence" value="ECO:0007669"/>
    <property type="project" value="InterPro"/>
</dbReference>
<sequence>MGNSTELSRERGKMAFSAFLCKSESSLVRLGSRIIQVERNHYSALSAALNQQTNIALNASGPSRIYLASSDSSPSGNGDPGSKNIDRVGGIPDNIYFHYKDVLRQDLLLKLNRSNITQIPRVKEIRVMLKVTDEATTKTGRLAMEISCSQKFTPSESGSGKSQPNTFVGSKDRGYVPDVIRPTTLRGQAMTNFLLRMLTVMSLSDYKVKIRENMIHFWMDKEFCEFSPELEDHLEIFEHVRGGFNVSIVTTAGTKEETKLLWSGLLQKDEGESL</sequence>
<dbReference type="AlphaFoldDB" id="A0A0G2YFC8"/>
<evidence type="ECO:0000256" key="2">
    <source>
        <dbReference type="ARBA" id="ARBA00022980"/>
    </source>
</evidence>
<proteinExistence type="evidence at transcript level"/>